<name>A0A0E9VG19_ANGAN</name>
<dbReference type="EMBL" id="GBXM01031631">
    <property type="protein sequence ID" value="JAH76946.1"/>
    <property type="molecule type" value="Transcribed_RNA"/>
</dbReference>
<reference evidence="1" key="2">
    <citation type="journal article" date="2015" name="Fish Shellfish Immunol.">
        <title>Early steps in the European eel (Anguilla anguilla)-Vibrio vulnificus interaction in the gills: Role of the RtxA13 toxin.</title>
        <authorList>
            <person name="Callol A."/>
            <person name="Pajuelo D."/>
            <person name="Ebbesson L."/>
            <person name="Teles M."/>
            <person name="MacKenzie S."/>
            <person name="Amaro C."/>
        </authorList>
    </citation>
    <scope>NUCLEOTIDE SEQUENCE</scope>
</reference>
<evidence type="ECO:0000313" key="1">
    <source>
        <dbReference type="EMBL" id="JAH76946.1"/>
    </source>
</evidence>
<reference evidence="1" key="1">
    <citation type="submission" date="2014-11" db="EMBL/GenBank/DDBJ databases">
        <authorList>
            <person name="Amaro Gonzalez C."/>
        </authorList>
    </citation>
    <scope>NUCLEOTIDE SEQUENCE</scope>
</reference>
<sequence length="37" mass="4278">MASWVICLVQRPFERKPLKRLLHLIAGLLLLDVVKAH</sequence>
<accession>A0A0E9VG19</accession>
<organism evidence="1">
    <name type="scientific">Anguilla anguilla</name>
    <name type="common">European freshwater eel</name>
    <name type="synonym">Muraena anguilla</name>
    <dbReference type="NCBI Taxonomy" id="7936"/>
    <lineage>
        <taxon>Eukaryota</taxon>
        <taxon>Metazoa</taxon>
        <taxon>Chordata</taxon>
        <taxon>Craniata</taxon>
        <taxon>Vertebrata</taxon>
        <taxon>Euteleostomi</taxon>
        <taxon>Actinopterygii</taxon>
        <taxon>Neopterygii</taxon>
        <taxon>Teleostei</taxon>
        <taxon>Anguilliformes</taxon>
        <taxon>Anguillidae</taxon>
        <taxon>Anguilla</taxon>
    </lineage>
</organism>
<protein>
    <submittedName>
        <fullName evidence="1">Uncharacterized protein</fullName>
    </submittedName>
</protein>
<dbReference type="AlphaFoldDB" id="A0A0E9VG19"/>
<proteinExistence type="predicted"/>